<dbReference type="EMBL" id="UYYG01001159">
    <property type="protein sequence ID" value="VDN57266.1"/>
    <property type="molecule type" value="Genomic_DNA"/>
</dbReference>
<dbReference type="PROSITE" id="PS51083">
    <property type="entry name" value="ZF_HIT"/>
    <property type="match status" value="1"/>
</dbReference>
<reference evidence="3 5" key="2">
    <citation type="submission" date="2018-11" db="EMBL/GenBank/DDBJ databases">
        <authorList>
            <consortium name="Pathogen Informatics"/>
        </authorList>
    </citation>
    <scope>NUCLEOTIDE SEQUENCE [LARGE SCALE GENOMIC DNA]</scope>
</reference>
<evidence type="ECO:0000259" key="2">
    <source>
        <dbReference type="PROSITE" id="PS51083"/>
    </source>
</evidence>
<sequence length="188" mass="22086">MELSTVERTKIQCSFCSLFVKNIYICPRCKLFYCSKRCYRDKQHENCSEEFYRECVEDELKLMRNDSANSRLPLSFEEFMKKANDQETNNGIPDDAELLDSDDEDVEYLDEVMKRTKVDLDNVDEDDLDRQLLISGIGTDTEQLFAALNLSEKEAFEHLANQFYLEENDLEKSVFRSENRSKNIHGNK</sequence>
<evidence type="ECO:0000256" key="1">
    <source>
        <dbReference type="PROSITE-ProRule" id="PRU00453"/>
    </source>
</evidence>
<keyword evidence="1" id="KW-0479">Metal-binding</keyword>
<evidence type="ECO:0000313" key="6">
    <source>
        <dbReference type="WBParaSite" id="DME_0000308001-mRNA-1"/>
    </source>
</evidence>
<dbReference type="STRING" id="318479.A0A0N4U7U8"/>
<dbReference type="WBParaSite" id="DME_0000308001-mRNA-1">
    <property type="protein sequence ID" value="DME_0000308001-mRNA-1"/>
    <property type="gene ID" value="DME_0000308001"/>
</dbReference>
<dbReference type="InterPro" id="IPR007529">
    <property type="entry name" value="Znf_HIT"/>
</dbReference>
<dbReference type="PANTHER" id="PTHR15555">
    <property type="entry name" value="ZINC FINGER HIT DOMAIN CONTAINING PROTEIN 2 PROTEIN FON -RELATED"/>
    <property type="match status" value="1"/>
</dbReference>
<proteinExistence type="predicted"/>
<dbReference type="OrthoDB" id="5994at2759"/>
<keyword evidence="5" id="KW-1185">Reference proteome</keyword>
<keyword evidence="1" id="KW-0863">Zinc-finger</keyword>
<dbReference type="InterPro" id="IPR039646">
    <property type="entry name" value="ZNHIT2"/>
</dbReference>
<name>A0A0N4U7U8_DRAME</name>
<dbReference type="Proteomes" id="UP000038040">
    <property type="component" value="Unplaced"/>
</dbReference>
<dbReference type="Gene3D" id="3.30.60.190">
    <property type="match status" value="1"/>
</dbReference>
<organism evidence="4 6">
    <name type="scientific">Dracunculus medinensis</name>
    <name type="common">Guinea worm</name>
    <dbReference type="NCBI Taxonomy" id="318479"/>
    <lineage>
        <taxon>Eukaryota</taxon>
        <taxon>Metazoa</taxon>
        <taxon>Ecdysozoa</taxon>
        <taxon>Nematoda</taxon>
        <taxon>Chromadorea</taxon>
        <taxon>Rhabditida</taxon>
        <taxon>Spirurina</taxon>
        <taxon>Dracunculoidea</taxon>
        <taxon>Dracunculidae</taxon>
        <taxon>Dracunculus</taxon>
    </lineage>
</organism>
<evidence type="ECO:0000313" key="5">
    <source>
        <dbReference type="Proteomes" id="UP000274756"/>
    </source>
</evidence>
<evidence type="ECO:0000313" key="3">
    <source>
        <dbReference type="EMBL" id="VDN57266.1"/>
    </source>
</evidence>
<dbReference type="Proteomes" id="UP000274756">
    <property type="component" value="Unassembled WGS sequence"/>
</dbReference>
<protein>
    <submittedName>
        <fullName evidence="6">HIT-type domain-containing protein</fullName>
    </submittedName>
</protein>
<dbReference type="GO" id="GO:0008270">
    <property type="term" value="F:zinc ion binding"/>
    <property type="evidence" value="ECO:0007669"/>
    <property type="project" value="UniProtKB-UniRule"/>
</dbReference>
<keyword evidence="1" id="KW-0862">Zinc</keyword>
<feature type="domain" description="HIT-type" evidence="2">
    <location>
        <begin position="13"/>
        <end position="47"/>
    </location>
</feature>
<evidence type="ECO:0000313" key="4">
    <source>
        <dbReference type="Proteomes" id="UP000038040"/>
    </source>
</evidence>
<dbReference type="AlphaFoldDB" id="A0A0N4U7U8"/>
<reference evidence="6" key="1">
    <citation type="submission" date="2017-02" db="UniProtKB">
        <authorList>
            <consortium name="WormBaseParasite"/>
        </authorList>
    </citation>
    <scope>IDENTIFICATION</scope>
</reference>
<gene>
    <name evidence="3" type="ORF">DME_LOCUS7239</name>
</gene>
<dbReference type="PANTHER" id="PTHR15555:SF0">
    <property type="entry name" value="ZINC FINGER HIT DOMAIN-CONTAINING PROTEIN 2"/>
    <property type="match status" value="1"/>
</dbReference>
<accession>A0A0N4U7U8</accession>